<accession>A0ABN7WUS8</accession>
<comment type="caution">
    <text evidence="1">The sequence shown here is derived from an EMBL/GenBank/DDBJ whole genome shotgun (WGS) entry which is preliminary data.</text>
</comment>
<protein>
    <submittedName>
        <fullName evidence="1">6797_t:CDS:1</fullName>
    </submittedName>
</protein>
<keyword evidence="2" id="KW-1185">Reference proteome</keyword>
<feature type="non-terminal residue" evidence="1">
    <location>
        <position position="51"/>
    </location>
</feature>
<name>A0ABN7WUS8_GIGMA</name>
<proteinExistence type="predicted"/>
<dbReference type="Proteomes" id="UP000789901">
    <property type="component" value="Unassembled WGS sequence"/>
</dbReference>
<organism evidence="1 2">
    <name type="scientific">Gigaspora margarita</name>
    <dbReference type="NCBI Taxonomy" id="4874"/>
    <lineage>
        <taxon>Eukaryota</taxon>
        <taxon>Fungi</taxon>
        <taxon>Fungi incertae sedis</taxon>
        <taxon>Mucoromycota</taxon>
        <taxon>Glomeromycotina</taxon>
        <taxon>Glomeromycetes</taxon>
        <taxon>Diversisporales</taxon>
        <taxon>Gigasporaceae</taxon>
        <taxon>Gigaspora</taxon>
    </lineage>
</organism>
<gene>
    <name evidence="1" type="ORF">GMARGA_LOCUS34699</name>
</gene>
<evidence type="ECO:0000313" key="2">
    <source>
        <dbReference type="Proteomes" id="UP000789901"/>
    </source>
</evidence>
<sequence length="51" mass="5671">MPSSLWFLSPDCAQLAADTFTVPIAIIDETDEQCTIFVPLESAPIHRRNPI</sequence>
<dbReference type="EMBL" id="CAJVQB010061725">
    <property type="protein sequence ID" value="CAG8839983.1"/>
    <property type="molecule type" value="Genomic_DNA"/>
</dbReference>
<evidence type="ECO:0000313" key="1">
    <source>
        <dbReference type="EMBL" id="CAG8839983.1"/>
    </source>
</evidence>
<reference evidence="1 2" key="1">
    <citation type="submission" date="2021-06" db="EMBL/GenBank/DDBJ databases">
        <authorList>
            <person name="Kallberg Y."/>
            <person name="Tangrot J."/>
            <person name="Rosling A."/>
        </authorList>
    </citation>
    <scope>NUCLEOTIDE SEQUENCE [LARGE SCALE GENOMIC DNA]</scope>
    <source>
        <strain evidence="1 2">120-4 pot B 10/14</strain>
    </source>
</reference>